<dbReference type="InterPro" id="IPR022790">
    <property type="entry name" value="GH26_dom"/>
</dbReference>
<dbReference type="RefSeq" id="WP_377967174.1">
    <property type="nucleotide sequence ID" value="NZ_JBHZOL010000095.1"/>
</dbReference>
<dbReference type="PANTHER" id="PTHR40079">
    <property type="entry name" value="MANNAN ENDO-1,4-BETA-MANNOSIDASE E-RELATED"/>
    <property type="match status" value="1"/>
</dbReference>
<sequence>MSKVWRDGWYRCLAAFWSGLLLVVGLASGQPGLSATADPSPSMALGIYTSGFVGDRAVMAQSVLALDRWSGKPLSLVGLFLDLESANPAYDIPTALERLWQEGKVGFVNLNTTQSATAIATGRLDASLRRLARAYADWVAQGENRFAFVAPLPEMNGAWEPYSQSPAIFQQAYTRLQQHFAAAGVTAEAIRWVFAPNGWSDRDREFERYYPGSEQVDVVAFSGYNWGYCDRAAWPQWQSPAEVFGPYLDRLRAMAPEKPIFIAQTASTSMLAQGSSPTAKAQWLMDSYAYLAEAGVKAVLYFNLDKECDWAIFRPEGESVVAYRQAIAPDSIGYLPPAQLR</sequence>
<reference evidence="6 7" key="1">
    <citation type="submission" date="2024-10" db="EMBL/GenBank/DDBJ databases">
        <authorList>
            <person name="Ratan Roy A."/>
            <person name="Morales Sandoval P.H."/>
            <person name="De Los Santos Villalobos S."/>
            <person name="Chakraborty S."/>
            <person name="Mukherjee J."/>
        </authorList>
    </citation>
    <scope>NUCLEOTIDE SEQUENCE [LARGE SCALE GENOMIC DNA]</scope>
    <source>
        <strain evidence="6 7">S1</strain>
    </source>
</reference>
<dbReference type="Proteomes" id="UP001600165">
    <property type="component" value="Unassembled WGS sequence"/>
</dbReference>
<keyword evidence="2 6" id="KW-0378">Hydrolase</keyword>
<dbReference type="Pfam" id="PF02156">
    <property type="entry name" value="Glyco_hydro_26"/>
    <property type="match status" value="1"/>
</dbReference>
<comment type="similarity">
    <text evidence="1 4">Belongs to the glycosyl hydrolase 26 family.</text>
</comment>
<feature type="domain" description="GH26" evidence="5">
    <location>
        <begin position="24"/>
        <end position="330"/>
    </location>
</feature>
<gene>
    <name evidence="6" type="ORF">ACFVKH_16835</name>
</gene>
<evidence type="ECO:0000256" key="1">
    <source>
        <dbReference type="ARBA" id="ARBA00007754"/>
    </source>
</evidence>
<dbReference type="SUPFAM" id="SSF51445">
    <property type="entry name" value="(Trans)glycosidases"/>
    <property type="match status" value="1"/>
</dbReference>
<comment type="caution">
    <text evidence="6">The sequence shown here is derived from an EMBL/GenBank/DDBJ whole genome shotgun (WGS) entry which is preliminary data.</text>
</comment>
<dbReference type="GO" id="GO:0016787">
    <property type="term" value="F:hydrolase activity"/>
    <property type="evidence" value="ECO:0007669"/>
    <property type="project" value="UniProtKB-KW"/>
</dbReference>
<evidence type="ECO:0000256" key="3">
    <source>
        <dbReference type="ARBA" id="ARBA00023295"/>
    </source>
</evidence>
<dbReference type="InterPro" id="IPR000805">
    <property type="entry name" value="Glyco_hydro_26"/>
</dbReference>
<dbReference type="PROSITE" id="PS51764">
    <property type="entry name" value="GH26"/>
    <property type="match status" value="1"/>
</dbReference>
<dbReference type="Gene3D" id="3.20.20.80">
    <property type="entry name" value="Glycosidases"/>
    <property type="match status" value="1"/>
</dbReference>
<organism evidence="6 7">
    <name type="scientific">Almyronema epifaneia S1</name>
    <dbReference type="NCBI Taxonomy" id="2991925"/>
    <lineage>
        <taxon>Bacteria</taxon>
        <taxon>Bacillati</taxon>
        <taxon>Cyanobacteriota</taxon>
        <taxon>Cyanophyceae</taxon>
        <taxon>Nodosilineales</taxon>
        <taxon>Nodosilineaceae</taxon>
        <taxon>Almyronema</taxon>
        <taxon>Almyronema epifaneia</taxon>
    </lineage>
</organism>
<evidence type="ECO:0000313" key="6">
    <source>
        <dbReference type="EMBL" id="MFE4107952.1"/>
    </source>
</evidence>
<evidence type="ECO:0000259" key="5">
    <source>
        <dbReference type="PROSITE" id="PS51764"/>
    </source>
</evidence>
<protein>
    <submittedName>
        <fullName evidence="6">Glycosyl hydrolase</fullName>
    </submittedName>
</protein>
<name>A0ABW6IJC6_9CYAN</name>
<keyword evidence="3" id="KW-0326">Glycosidase</keyword>
<comment type="caution">
    <text evidence="4">Lacks conserved residue(s) required for the propagation of feature annotation.</text>
</comment>
<dbReference type="PANTHER" id="PTHR40079:SF4">
    <property type="entry name" value="GH26 DOMAIN-CONTAINING PROTEIN-RELATED"/>
    <property type="match status" value="1"/>
</dbReference>
<dbReference type="InterPro" id="IPR017853">
    <property type="entry name" value="GH"/>
</dbReference>
<keyword evidence="7" id="KW-1185">Reference proteome</keyword>
<proteinExistence type="inferred from homology"/>
<accession>A0ABW6IJC6</accession>
<evidence type="ECO:0000313" key="7">
    <source>
        <dbReference type="Proteomes" id="UP001600165"/>
    </source>
</evidence>
<evidence type="ECO:0000256" key="4">
    <source>
        <dbReference type="PROSITE-ProRule" id="PRU01100"/>
    </source>
</evidence>
<evidence type="ECO:0000256" key="2">
    <source>
        <dbReference type="ARBA" id="ARBA00022801"/>
    </source>
</evidence>
<dbReference type="EMBL" id="JBHZOL010000095">
    <property type="protein sequence ID" value="MFE4107952.1"/>
    <property type="molecule type" value="Genomic_DNA"/>
</dbReference>